<comment type="similarity">
    <text evidence="1 5">Belongs to the short-chain dehydrogenases/reductases (SDR) family.</text>
</comment>
<evidence type="ECO:0000256" key="5">
    <source>
        <dbReference type="RuleBase" id="RU000363"/>
    </source>
</evidence>
<evidence type="ECO:0000256" key="1">
    <source>
        <dbReference type="ARBA" id="ARBA00006484"/>
    </source>
</evidence>
<dbReference type="SUPFAM" id="SSF51735">
    <property type="entry name" value="NAD(P)-binding Rossmann-fold domains"/>
    <property type="match status" value="1"/>
</dbReference>
<dbReference type="PANTHER" id="PTHR43963:SF4">
    <property type="entry name" value="CARBONYL REDUCTASE (NADPH)"/>
    <property type="match status" value="1"/>
</dbReference>
<dbReference type="InterPro" id="IPR020904">
    <property type="entry name" value="Sc_DH/Rdtase_CS"/>
</dbReference>
<dbReference type="GO" id="GO:0004090">
    <property type="term" value="F:carbonyl reductase (NADPH) activity"/>
    <property type="evidence" value="ECO:0007669"/>
    <property type="project" value="UniProtKB-EC"/>
</dbReference>
<dbReference type="InterPro" id="IPR045313">
    <property type="entry name" value="CBR1-like"/>
</dbReference>
<evidence type="ECO:0000256" key="3">
    <source>
        <dbReference type="ARBA" id="ARBA00023002"/>
    </source>
</evidence>
<dbReference type="InterPro" id="IPR002347">
    <property type="entry name" value="SDR_fam"/>
</dbReference>
<dbReference type="EMBL" id="CAJHNH020002444">
    <property type="protein sequence ID" value="CAG5126715.1"/>
    <property type="molecule type" value="Genomic_DNA"/>
</dbReference>
<comment type="caution">
    <text evidence="6">The sequence shown here is derived from an EMBL/GenBank/DDBJ whole genome shotgun (WGS) entry which is preliminary data.</text>
</comment>
<dbReference type="Pfam" id="PF00106">
    <property type="entry name" value="adh_short"/>
    <property type="match status" value="2"/>
</dbReference>
<dbReference type="PANTHER" id="PTHR43963">
    <property type="entry name" value="CARBONYL REDUCTASE 1-RELATED"/>
    <property type="match status" value="1"/>
</dbReference>
<dbReference type="AlphaFoldDB" id="A0A8S3ZFJ2"/>
<evidence type="ECO:0000256" key="2">
    <source>
        <dbReference type="ARBA" id="ARBA00022857"/>
    </source>
</evidence>
<dbReference type="CDD" id="cd05324">
    <property type="entry name" value="carb_red_PTCR-like_SDR_c"/>
    <property type="match status" value="1"/>
</dbReference>
<keyword evidence="7" id="KW-1185">Reference proteome</keyword>
<organism evidence="6 7">
    <name type="scientific">Candidula unifasciata</name>
    <dbReference type="NCBI Taxonomy" id="100452"/>
    <lineage>
        <taxon>Eukaryota</taxon>
        <taxon>Metazoa</taxon>
        <taxon>Spiralia</taxon>
        <taxon>Lophotrochozoa</taxon>
        <taxon>Mollusca</taxon>
        <taxon>Gastropoda</taxon>
        <taxon>Heterobranchia</taxon>
        <taxon>Euthyneura</taxon>
        <taxon>Panpulmonata</taxon>
        <taxon>Eupulmonata</taxon>
        <taxon>Stylommatophora</taxon>
        <taxon>Helicina</taxon>
        <taxon>Helicoidea</taxon>
        <taxon>Geomitridae</taxon>
        <taxon>Candidula</taxon>
    </lineage>
</organism>
<evidence type="ECO:0000256" key="4">
    <source>
        <dbReference type="ARBA" id="ARBA00026118"/>
    </source>
</evidence>
<dbReference type="PRINTS" id="PR00081">
    <property type="entry name" value="GDHRDH"/>
</dbReference>
<evidence type="ECO:0000313" key="6">
    <source>
        <dbReference type="EMBL" id="CAG5126715.1"/>
    </source>
</evidence>
<gene>
    <name evidence="6" type="ORF">CUNI_LOCUS12273</name>
</gene>
<name>A0A8S3ZFJ2_9EUPU</name>
<accession>A0A8S3ZFJ2</accession>
<evidence type="ECO:0000313" key="7">
    <source>
        <dbReference type="Proteomes" id="UP000678393"/>
    </source>
</evidence>
<dbReference type="PROSITE" id="PS00061">
    <property type="entry name" value="ADH_SHORT"/>
    <property type="match status" value="1"/>
</dbReference>
<dbReference type="PRINTS" id="PR00080">
    <property type="entry name" value="SDRFAMILY"/>
</dbReference>
<dbReference type="Gene3D" id="3.40.50.720">
    <property type="entry name" value="NAD(P)-binding Rossmann-like Domain"/>
    <property type="match status" value="1"/>
</dbReference>
<keyword evidence="2" id="KW-0521">NADP</keyword>
<dbReference type="Proteomes" id="UP000678393">
    <property type="component" value="Unassembled WGS sequence"/>
</dbReference>
<reference evidence="6" key="1">
    <citation type="submission" date="2021-04" db="EMBL/GenBank/DDBJ databases">
        <authorList>
            <consortium name="Molecular Ecology Group"/>
        </authorList>
    </citation>
    <scope>NUCLEOTIDE SEQUENCE</scope>
</reference>
<dbReference type="OrthoDB" id="7289984at2759"/>
<keyword evidence="3" id="KW-0560">Oxidoreductase</keyword>
<proteinExistence type="inferred from homology"/>
<protein>
    <recommendedName>
        <fullName evidence="4">carbonyl reductase (NADPH)</fullName>
        <ecNumber evidence="4">1.1.1.184</ecNumber>
    </recommendedName>
</protein>
<sequence>MASSARRKVAVVTGANKGIGFGIVRGLCKQFHGDVLLTARNEDRGRKAVEKLEKEGLHPKFHQLDITDHQSVVRLAEFLRKNYSGLDVLVNNAAIAYEFNDVPTPPFPEEAMEVCHVNYFSTLDVCQVLFPLLQPHARVCNVSSINNQISLQQYSRAVQAKIKDPNITLDGVNALVRQFIQAAQANKHLEQGFDNSAYGMSKIAVTLMTSIQQKELDKKNADDVVVNSCCPGVVVTDLWTGSGVSIDKGAKTPLYCALLPPNVKTPRGKFLINNKIYDWLNV</sequence>
<dbReference type="InterPro" id="IPR036291">
    <property type="entry name" value="NAD(P)-bd_dom_sf"/>
</dbReference>
<dbReference type="EC" id="1.1.1.184" evidence="4"/>